<reference evidence="2 3" key="1">
    <citation type="submission" date="2019-01" db="EMBL/GenBank/DDBJ databases">
        <title>Complete genome sequence of Cohnella hallensis HS21 isolated from Korean fir (Abies koreana) rhizospheric soil.</title>
        <authorList>
            <person name="Jiang L."/>
            <person name="Kang S.W."/>
            <person name="Kim S."/>
            <person name="Jung J."/>
            <person name="Kim C.Y."/>
            <person name="Kim D.H."/>
            <person name="Kim S.W."/>
            <person name="Lee J."/>
        </authorList>
    </citation>
    <scope>NUCLEOTIDE SEQUENCE [LARGE SCALE GENOMIC DNA]</scope>
    <source>
        <strain evidence="2 3">HS21</strain>
    </source>
</reference>
<dbReference type="AlphaFoldDB" id="A0A3T1DDB3"/>
<dbReference type="RefSeq" id="WP_130615280.1">
    <property type="nucleotide sequence ID" value="NZ_AP019400.1"/>
</dbReference>
<dbReference type="OrthoDB" id="2548453at2"/>
<dbReference type="EMBL" id="AP019400">
    <property type="protein sequence ID" value="BBI36082.1"/>
    <property type="molecule type" value="Genomic_DNA"/>
</dbReference>
<name>A0A3T1DDB3_9BACL</name>
<organism evidence="2 3">
    <name type="scientific">Cohnella abietis</name>
    <dbReference type="NCBI Taxonomy" id="2507935"/>
    <lineage>
        <taxon>Bacteria</taxon>
        <taxon>Bacillati</taxon>
        <taxon>Bacillota</taxon>
        <taxon>Bacilli</taxon>
        <taxon>Bacillales</taxon>
        <taxon>Paenibacillaceae</taxon>
        <taxon>Cohnella</taxon>
    </lineage>
</organism>
<sequence>MLGSQLCKETDFSSAWFIHACGKLNEGMRFHRKLWEWCYIYEALRERSMLMPFKRGLGFGVGKEPLTAAFAALGSEIVATDLDVELAKAQGWVDTNQHALSLTDLNDRGLCDPYQFQNLVTYETANMNQISESYTGQFDYTWSSCSFEHLGSIEHGKRFIVNQMKCLRPGGVAVHTTEFNLTSDEHTLEADILVIFRKRDIEAMVAELSEEGYRITVDYTAGTGPFESYVDIPPYTNPVHLRLLLGQYVSTSIGLIIEKPLA</sequence>
<accession>A0A3T1DDB3</accession>
<proteinExistence type="predicted"/>
<feature type="domain" description="Methyltransferase type 11" evidence="1">
    <location>
        <begin position="58"/>
        <end position="174"/>
    </location>
</feature>
<dbReference type="Pfam" id="PF08241">
    <property type="entry name" value="Methyltransf_11"/>
    <property type="match status" value="1"/>
</dbReference>
<keyword evidence="3" id="KW-1185">Reference proteome</keyword>
<dbReference type="Gene3D" id="3.40.50.150">
    <property type="entry name" value="Vaccinia Virus protein VP39"/>
    <property type="match status" value="1"/>
</dbReference>
<dbReference type="SUPFAM" id="SSF53335">
    <property type="entry name" value="S-adenosyl-L-methionine-dependent methyltransferases"/>
    <property type="match status" value="1"/>
</dbReference>
<dbReference type="KEGG" id="cohn:KCTCHS21_54810"/>
<gene>
    <name evidence="2" type="ORF">KCTCHS21_54810</name>
</gene>
<evidence type="ECO:0000313" key="3">
    <source>
        <dbReference type="Proteomes" id="UP000289856"/>
    </source>
</evidence>
<dbReference type="InterPro" id="IPR029063">
    <property type="entry name" value="SAM-dependent_MTases_sf"/>
</dbReference>
<evidence type="ECO:0000313" key="2">
    <source>
        <dbReference type="EMBL" id="BBI36082.1"/>
    </source>
</evidence>
<evidence type="ECO:0000259" key="1">
    <source>
        <dbReference type="Pfam" id="PF08241"/>
    </source>
</evidence>
<dbReference type="Proteomes" id="UP000289856">
    <property type="component" value="Chromosome"/>
</dbReference>
<dbReference type="InterPro" id="IPR013216">
    <property type="entry name" value="Methyltransf_11"/>
</dbReference>
<dbReference type="GO" id="GO:0008757">
    <property type="term" value="F:S-adenosylmethionine-dependent methyltransferase activity"/>
    <property type="evidence" value="ECO:0007669"/>
    <property type="project" value="InterPro"/>
</dbReference>
<protein>
    <recommendedName>
        <fullName evidence="1">Methyltransferase type 11 domain-containing protein</fullName>
    </recommendedName>
</protein>